<dbReference type="Gene3D" id="1.10.357.10">
    <property type="entry name" value="Tetracycline Repressor, domain 2"/>
    <property type="match status" value="1"/>
</dbReference>
<comment type="caution">
    <text evidence="6">The sequence shown here is derived from an EMBL/GenBank/DDBJ whole genome shotgun (WGS) entry which is preliminary data.</text>
</comment>
<feature type="DNA-binding region" description="H-T-H motif" evidence="4">
    <location>
        <begin position="27"/>
        <end position="46"/>
    </location>
</feature>
<evidence type="ECO:0000313" key="7">
    <source>
        <dbReference type="Proteomes" id="UP000186455"/>
    </source>
</evidence>
<dbReference type="PANTHER" id="PTHR30055:SF158">
    <property type="entry name" value="POSSIBLE TRANSCRIPTIONAL REGULATORY PROTEIN (PROBABLY TETR-FAMILY)"/>
    <property type="match status" value="1"/>
</dbReference>
<evidence type="ECO:0000256" key="1">
    <source>
        <dbReference type="ARBA" id="ARBA00023015"/>
    </source>
</evidence>
<dbReference type="EMBL" id="LFBV01000008">
    <property type="protein sequence ID" value="OKH91991.1"/>
    <property type="molecule type" value="Genomic_DNA"/>
</dbReference>
<dbReference type="GO" id="GO:0003700">
    <property type="term" value="F:DNA-binding transcription factor activity"/>
    <property type="evidence" value="ECO:0007669"/>
    <property type="project" value="TreeGrafter"/>
</dbReference>
<dbReference type="PROSITE" id="PS50977">
    <property type="entry name" value="HTH_TETR_2"/>
    <property type="match status" value="1"/>
</dbReference>
<feature type="domain" description="HTH tetR-type" evidence="5">
    <location>
        <begin position="4"/>
        <end position="64"/>
    </location>
</feature>
<dbReference type="Proteomes" id="UP000186455">
    <property type="component" value="Unassembled WGS sequence"/>
</dbReference>
<name>A0A1Q4V2F4_9ACTN</name>
<dbReference type="InterPro" id="IPR036271">
    <property type="entry name" value="Tet_transcr_reg_TetR-rel_C_sf"/>
</dbReference>
<keyword evidence="3" id="KW-0804">Transcription</keyword>
<organism evidence="6 7">
    <name type="scientific">Streptomyces uncialis</name>
    <dbReference type="NCBI Taxonomy" id="1048205"/>
    <lineage>
        <taxon>Bacteria</taxon>
        <taxon>Bacillati</taxon>
        <taxon>Actinomycetota</taxon>
        <taxon>Actinomycetes</taxon>
        <taxon>Kitasatosporales</taxon>
        <taxon>Streptomycetaceae</taxon>
        <taxon>Streptomyces</taxon>
    </lineage>
</organism>
<dbReference type="STRING" id="1048205.AB852_27555"/>
<dbReference type="PANTHER" id="PTHR30055">
    <property type="entry name" value="HTH-TYPE TRANSCRIPTIONAL REGULATOR RUTR"/>
    <property type="match status" value="1"/>
</dbReference>
<accession>A0A1Q4V2F4</accession>
<evidence type="ECO:0000256" key="3">
    <source>
        <dbReference type="ARBA" id="ARBA00023163"/>
    </source>
</evidence>
<sequence length="208" mass="22081">MPRAVRERHMLDAAVRVFGRQGYRAAAMDDIAELAGVPQPLVHLYLRSKEDLFVACVRREAGALLAAVRGGVRAGDPAERQLRDGLHAFFQHTVRHPEGWAVLHLHARAQGESSADQVVALRTELVGLVTRLIVSAARDAGGASALGRREAVGLAQALVGAAESLAVWAGGDPSVTAREAVSTLMDLTWPGLAPHLSPIPPSPPHPHP</sequence>
<protein>
    <submittedName>
        <fullName evidence="6">TetR family transcriptional regulator</fullName>
    </submittedName>
</protein>
<keyword evidence="1" id="KW-0805">Transcription regulation</keyword>
<evidence type="ECO:0000256" key="4">
    <source>
        <dbReference type="PROSITE-ProRule" id="PRU00335"/>
    </source>
</evidence>
<dbReference type="InterPro" id="IPR054129">
    <property type="entry name" value="DesT_TetR_C"/>
</dbReference>
<proteinExistence type="predicted"/>
<dbReference type="AlphaFoldDB" id="A0A1Q4V2F4"/>
<dbReference type="InterPro" id="IPR001647">
    <property type="entry name" value="HTH_TetR"/>
</dbReference>
<dbReference type="InterPro" id="IPR050109">
    <property type="entry name" value="HTH-type_TetR-like_transc_reg"/>
</dbReference>
<dbReference type="SUPFAM" id="SSF46689">
    <property type="entry name" value="Homeodomain-like"/>
    <property type="match status" value="1"/>
</dbReference>
<gene>
    <name evidence="6" type="ORF">AB852_27555</name>
</gene>
<keyword evidence="2 4" id="KW-0238">DNA-binding</keyword>
<dbReference type="Pfam" id="PF21943">
    <property type="entry name" value="TetR_C_46"/>
    <property type="match status" value="1"/>
</dbReference>
<dbReference type="GeneID" id="96794335"/>
<dbReference type="SUPFAM" id="SSF48498">
    <property type="entry name" value="Tetracyclin repressor-like, C-terminal domain"/>
    <property type="match status" value="1"/>
</dbReference>
<keyword evidence="7" id="KW-1185">Reference proteome</keyword>
<reference evidence="6 7" key="1">
    <citation type="submission" date="2015-06" db="EMBL/GenBank/DDBJ databases">
        <title>Cloning and characterization of the uncialamcin biosynthetic gene cluster.</title>
        <authorList>
            <person name="Yan X."/>
            <person name="Huang T."/>
            <person name="Ge H."/>
            <person name="Shen B."/>
        </authorList>
    </citation>
    <scope>NUCLEOTIDE SEQUENCE [LARGE SCALE GENOMIC DNA]</scope>
    <source>
        <strain evidence="6 7">DCA2648</strain>
    </source>
</reference>
<dbReference type="GO" id="GO:0000976">
    <property type="term" value="F:transcription cis-regulatory region binding"/>
    <property type="evidence" value="ECO:0007669"/>
    <property type="project" value="TreeGrafter"/>
</dbReference>
<dbReference type="Pfam" id="PF00440">
    <property type="entry name" value="TetR_N"/>
    <property type="match status" value="1"/>
</dbReference>
<dbReference type="InterPro" id="IPR009057">
    <property type="entry name" value="Homeodomain-like_sf"/>
</dbReference>
<dbReference type="RefSeq" id="WP_073792979.1">
    <property type="nucleotide sequence ID" value="NZ_CP109583.1"/>
</dbReference>
<evidence type="ECO:0000259" key="5">
    <source>
        <dbReference type="PROSITE" id="PS50977"/>
    </source>
</evidence>
<dbReference type="PRINTS" id="PR00455">
    <property type="entry name" value="HTHTETR"/>
</dbReference>
<evidence type="ECO:0000313" key="6">
    <source>
        <dbReference type="EMBL" id="OKH91991.1"/>
    </source>
</evidence>
<evidence type="ECO:0000256" key="2">
    <source>
        <dbReference type="ARBA" id="ARBA00023125"/>
    </source>
</evidence>